<protein>
    <recommendedName>
        <fullName evidence="4">VWFA domain-containing protein</fullName>
    </recommendedName>
</protein>
<evidence type="ECO:0000313" key="5">
    <source>
        <dbReference type="EMBL" id="KAJ3615897.1"/>
    </source>
</evidence>
<feature type="domain" description="VWFA" evidence="4">
    <location>
        <begin position="30"/>
        <end position="231"/>
    </location>
</feature>
<name>A0AA38LZS8_9CUCU</name>
<feature type="signal peptide" evidence="3">
    <location>
        <begin position="1"/>
        <end position="19"/>
    </location>
</feature>
<proteinExistence type="predicted"/>
<dbReference type="EMBL" id="JALNTZ010003826">
    <property type="protein sequence ID" value="KAJ3615897.1"/>
    <property type="molecule type" value="Genomic_DNA"/>
</dbReference>
<keyword evidence="2" id="KW-0812">Transmembrane</keyword>
<keyword evidence="2" id="KW-0472">Membrane</keyword>
<dbReference type="AlphaFoldDB" id="A0AA38LZS8"/>
<dbReference type="Gene3D" id="3.40.50.410">
    <property type="entry name" value="von Willebrand factor, type A domain"/>
    <property type="match status" value="1"/>
</dbReference>
<evidence type="ECO:0000256" key="3">
    <source>
        <dbReference type="SAM" id="SignalP"/>
    </source>
</evidence>
<accession>A0AA38LZS8</accession>
<dbReference type="PROSITE" id="PS50234">
    <property type="entry name" value="VWFA"/>
    <property type="match status" value="1"/>
</dbReference>
<evidence type="ECO:0000256" key="2">
    <source>
        <dbReference type="SAM" id="Phobius"/>
    </source>
</evidence>
<dbReference type="CDD" id="cd01450">
    <property type="entry name" value="vWFA_subfamily_ECM"/>
    <property type="match status" value="1"/>
</dbReference>
<keyword evidence="3" id="KW-0732">Signal</keyword>
<comment type="caution">
    <text evidence="5">The sequence shown here is derived from an EMBL/GenBank/DDBJ whole genome shotgun (WGS) entry which is preliminary data.</text>
</comment>
<dbReference type="SUPFAM" id="SSF53300">
    <property type="entry name" value="vWA-like"/>
    <property type="match status" value="1"/>
</dbReference>
<keyword evidence="6" id="KW-1185">Reference proteome</keyword>
<reference evidence="5" key="1">
    <citation type="journal article" date="2023" name="G3 (Bethesda)">
        <title>Whole genome assemblies of Zophobas morio and Tenebrio molitor.</title>
        <authorList>
            <person name="Kaur S."/>
            <person name="Stinson S.A."/>
            <person name="diCenzo G.C."/>
        </authorList>
    </citation>
    <scope>NUCLEOTIDE SEQUENCE</scope>
    <source>
        <strain evidence="5">QUZm001</strain>
    </source>
</reference>
<feature type="transmembrane region" description="Helical" evidence="2">
    <location>
        <begin position="804"/>
        <end position="828"/>
    </location>
</feature>
<dbReference type="InterPro" id="IPR036465">
    <property type="entry name" value="vWFA_dom_sf"/>
</dbReference>
<dbReference type="InterPro" id="IPR002035">
    <property type="entry name" value="VWF_A"/>
</dbReference>
<evidence type="ECO:0000259" key="4">
    <source>
        <dbReference type="PROSITE" id="PS50234"/>
    </source>
</evidence>
<dbReference type="PANTHER" id="PTHR22588:SF3">
    <property type="entry name" value="VWFA DOMAIN-CONTAINING PROTEIN"/>
    <property type="match status" value="1"/>
</dbReference>
<feature type="compositionally biased region" description="Basic and acidic residues" evidence="1">
    <location>
        <begin position="439"/>
        <end position="452"/>
    </location>
</feature>
<sequence>MILAFFLLSLSFLLSRVHLQPEKECKLIADVAFIIDKSSSIAHSYEEGKWVDNVTVAKERIKLVKEYIFRIVDILPLSKNQTRATIVAFNYDYNISNTFKKRSSYDNQKFKNLLQRVEYTEYDSIQTTFLGKTLRAVNDTLFGKRSPKRENALKMLIVISDGTSADIGEDEVAGVTSKLREMVNPFIIVAFGIGNVWKQGLEEITGDKKLIFSASSSEEMDGQLVNFLDKICNIDCDMTSRTPWSECTIADNEVFEDQVWRRKVIKAPRIYGQRCYPLEKEVPCTATAIKDKDGWEKFKHEANPLQNFFDPKHPNDDLNSLYKYTKEIDPESSYRGTTKQLVPKKTKLKNAIVTNTSQISAVSTNRENTSSLLNVTSETIINYRHEKLSQNKSKLTLPIEGGIKSSVVDSNNNIKNIDNKVIFEPLHSKKESENTSAKEQSDKVEDITKEETINQKQYDSTLSFNETSKKEFHLDFNEAGLNSIDNNPLDTPTQESPILFNSSFDATFSLQENSEAVNEEQIFERLFTKGCNTSLPKKYLNNISLNVNSSPDLVDARETEGLILSNILTEVCDPVKGGIKERNAILPARENELFVLSQQGDANPTEGTPYHNDIPNDVSQSLGENASKNEDTGFSGSMESLLLNSTDYVNFPETTENTLKSEARASLPASLPLKSKNNVSIFSPKEKNSANSLLVNMIEQDKHDSLKLNNEKHDNIEPKCGVSDSENCDSYHLENRLGVENSSSQGLNSPTISVVNDSELKREALKPSTPIATATQKNFAVVETLANDLFTTAEKTESTGTNRILTIGLATAGAVVFLSALVGGALIMRNRIKNLNSLRAASPNEDFRAWEANINPMYKSSLQSTDNNLIS</sequence>
<evidence type="ECO:0000313" key="6">
    <source>
        <dbReference type="Proteomes" id="UP001168821"/>
    </source>
</evidence>
<feature type="chain" id="PRO_5041220394" description="VWFA domain-containing protein" evidence="3">
    <location>
        <begin position="20"/>
        <end position="871"/>
    </location>
</feature>
<feature type="region of interest" description="Disordered" evidence="1">
    <location>
        <begin position="428"/>
        <end position="452"/>
    </location>
</feature>
<evidence type="ECO:0000256" key="1">
    <source>
        <dbReference type="SAM" id="MobiDB-lite"/>
    </source>
</evidence>
<dbReference type="SMART" id="SM00327">
    <property type="entry name" value="VWA"/>
    <property type="match status" value="1"/>
</dbReference>
<organism evidence="5 6">
    <name type="scientific">Zophobas morio</name>
    <dbReference type="NCBI Taxonomy" id="2755281"/>
    <lineage>
        <taxon>Eukaryota</taxon>
        <taxon>Metazoa</taxon>
        <taxon>Ecdysozoa</taxon>
        <taxon>Arthropoda</taxon>
        <taxon>Hexapoda</taxon>
        <taxon>Insecta</taxon>
        <taxon>Pterygota</taxon>
        <taxon>Neoptera</taxon>
        <taxon>Endopterygota</taxon>
        <taxon>Coleoptera</taxon>
        <taxon>Polyphaga</taxon>
        <taxon>Cucujiformia</taxon>
        <taxon>Tenebrionidae</taxon>
        <taxon>Zophobas</taxon>
    </lineage>
</organism>
<keyword evidence="2" id="KW-1133">Transmembrane helix</keyword>
<dbReference type="GO" id="GO:0032991">
    <property type="term" value="C:protein-containing complex"/>
    <property type="evidence" value="ECO:0007669"/>
    <property type="project" value="UniProtKB-ARBA"/>
</dbReference>
<dbReference type="Pfam" id="PF00092">
    <property type="entry name" value="VWA"/>
    <property type="match status" value="1"/>
</dbReference>
<dbReference type="PANTHER" id="PTHR22588">
    <property type="entry name" value="VWFA DOMAIN-CONTAINING PROTEIN"/>
    <property type="match status" value="1"/>
</dbReference>
<dbReference type="InterPro" id="IPR052229">
    <property type="entry name" value="Collagen-VI/PIF"/>
</dbReference>
<dbReference type="Proteomes" id="UP001168821">
    <property type="component" value="Unassembled WGS sequence"/>
</dbReference>
<gene>
    <name evidence="5" type="ORF">Zmor_012214</name>
</gene>